<feature type="non-terminal residue" evidence="1">
    <location>
        <position position="102"/>
    </location>
</feature>
<dbReference type="AlphaFoldDB" id="A0A820S9K7"/>
<evidence type="ECO:0000313" key="2">
    <source>
        <dbReference type="Proteomes" id="UP000663844"/>
    </source>
</evidence>
<reference evidence="1" key="1">
    <citation type="submission" date="2021-02" db="EMBL/GenBank/DDBJ databases">
        <authorList>
            <person name="Nowell W R."/>
        </authorList>
    </citation>
    <scope>NUCLEOTIDE SEQUENCE</scope>
</reference>
<sequence>LNLVANETEKAVFNPLTQVYSRNSSITLRGFKSDKVYRFYCVRVSEQGIYSRSVEIICVSVPSLDLEINSNGLDTDKSVSYGSDSSYDITIFTIPRSSDGTK</sequence>
<protein>
    <submittedName>
        <fullName evidence="1">Uncharacterized protein</fullName>
    </submittedName>
</protein>
<accession>A0A820S9K7</accession>
<name>A0A820S9K7_9BILA</name>
<feature type="non-terminal residue" evidence="1">
    <location>
        <position position="1"/>
    </location>
</feature>
<gene>
    <name evidence="1" type="ORF">OXD698_LOCUS54318</name>
</gene>
<dbReference type="Proteomes" id="UP000663844">
    <property type="component" value="Unassembled WGS sequence"/>
</dbReference>
<proteinExistence type="predicted"/>
<evidence type="ECO:0000313" key="1">
    <source>
        <dbReference type="EMBL" id="CAF4449669.1"/>
    </source>
</evidence>
<organism evidence="1 2">
    <name type="scientific">Adineta steineri</name>
    <dbReference type="NCBI Taxonomy" id="433720"/>
    <lineage>
        <taxon>Eukaryota</taxon>
        <taxon>Metazoa</taxon>
        <taxon>Spiralia</taxon>
        <taxon>Gnathifera</taxon>
        <taxon>Rotifera</taxon>
        <taxon>Eurotatoria</taxon>
        <taxon>Bdelloidea</taxon>
        <taxon>Adinetida</taxon>
        <taxon>Adinetidae</taxon>
        <taxon>Adineta</taxon>
    </lineage>
</organism>
<comment type="caution">
    <text evidence="1">The sequence shown here is derived from an EMBL/GenBank/DDBJ whole genome shotgun (WGS) entry which is preliminary data.</text>
</comment>
<dbReference type="EMBL" id="CAJOAZ010032712">
    <property type="protein sequence ID" value="CAF4449669.1"/>
    <property type="molecule type" value="Genomic_DNA"/>
</dbReference>